<evidence type="ECO:0000313" key="10">
    <source>
        <dbReference type="Proteomes" id="UP000620075"/>
    </source>
</evidence>
<evidence type="ECO:0000256" key="4">
    <source>
        <dbReference type="ARBA" id="ARBA00022692"/>
    </source>
</evidence>
<dbReference type="InterPro" id="IPR035906">
    <property type="entry name" value="MetI-like_sf"/>
</dbReference>
<dbReference type="Gene3D" id="1.10.3720.10">
    <property type="entry name" value="MetI-like"/>
    <property type="match status" value="1"/>
</dbReference>
<dbReference type="PANTHER" id="PTHR30151:SF20">
    <property type="entry name" value="ABC TRANSPORTER PERMEASE PROTEIN HI_0355-RELATED"/>
    <property type="match status" value="1"/>
</dbReference>
<evidence type="ECO:0000256" key="1">
    <source>
        <dbReference type="ARBA" id="ARBA00004651"/>
    </source>
</evidence>
<feature type="transmembrane region" description="Helical" evidence="7">
    <location>
        <begin position="137"/>
        <end position="159"/>
    </location>
</feature>
<evidence type="ECO:0000256" key="5">
    <source>
        <dbReference type="ARBA" id="ARBA00022989"/>
    </source>
</evidence>
<dbReference type="CDD" id="cd06261">
    <property type="entry name" value="TM_PBP2"/>
    <property type="match status" value="1"/>
</dbReference>
<protein>
    <submittedName>
        <fullName evidence="9">ABC transporter permease</fullName>
    </submittedName>
</protein>
<evidence type="ECO:0000259" key="8">
    <source>
        <dbReference type="PROSITE" id="PS50928"/>
    </source>
</evidence>
<dbReference type="AlphaFoldDB" id="A0A934KDQ7"/>
<keyword evidence="5 7" id="KW-1133">Transmembrane helix</keyword>
<dbReference type="GO" id="GO:0055085">
    <property type="term" value="P:transmembrane transport"/>
    <property type="evidence" value="ECO:0007669"/>
    <property type="project" value="InterPro"/>
</dbReference>
<keyword evidence="6 7" id="KW-0472">Membrane</keyword>
<feature type="domain" description="ABC transmembrane type-1" evidence="8">
    <location>
        <begin position="71"/>
        <end position="249"/>
    </location>
</feature>
<evidence type="ECO:0000313" key="9">
    <source>
        <dbReference type="EMBL" id="MBJ7601787.1"/>
    </source>
</evidence>
<dbReference type="Pfam" id="PF00528">
    <property type="entry name" value="BPD_transp_1"/>
    <property type="match status" value="1"/>
</dbReference>
<keyword evidence="4 7" id="KW-0812">Transmembrane</keyword>
<evidence type="ECO:0000256" key="3">
    <source>
        <dbReference type="ARBA" id="ARBA00022475"/>
    </source>
</evidence>
<feature type="transmembrane region" description="Helical" evidence="7">
    <location>
        <begin position="78"/>
        <end position="97"/>
    </location>
</feature>
<evidence type="ECO:0000256" key="2">
    <source>
        <dbReference type="ARBA" id="ARBA00022448"/>
    </source>
</evidence>
<dbReference type="EMBL" id="JAEKNQ010000008">
    <property type="protein sequence ID" value="MBJ7601787.1"/>
    <property type="molecule type" value="Genomic_DNA"/>
</dbReference>
<comment type="caution">
    <text evidence="9">The sequence shown here is derived from an EMBL/GenBank/DDBJ whole genome shotgun (WGS) entry which is preliminary data.</text>
</comment>
<gene>
    <name evidence="9" type="ORF">JF888_01100</name>
</gene>
<dbReference type="SUPFAM" id="SSF161098">
    <property type="entry name" value="MetI-like"/>
    <property type="match status" value="1"/>
</dbReference>
<feature type="transmembrane region" description="Helical" evidence="7">
    <location>
        <begin position="231"/>
        <end position="254"/>
    </location>
</feature>
<sequence length="273" mass="29379">MTWINGLTAGAARGAAHAFVNLLPPLSVVAVLIVVWEVGVKALHVKQYLLPPPSKIWIYLLTDYDLLWRGSVVTSTEIVIGFLISVALGMPLGILVARYRIFSLTMYPLIVASQTFPKLAIGPLLIVWFGFGQLPKLLLAILVSFFPIMINTIAGLNAVDDQTEMLARSLGLGRFQTFFKIQLPQALPFIFAGLKVGITLAVIGVIVGEFLGTSAGLGFLIINATGTVDTVALFGVLVVLTVIGLVSYGIVAGLERVAIPWHYERRDVNIPAG</sequence>
<proteinExistence type="inferred from homology"/>
<dbReference type="PANTHER" id="PTHR30151">
    <property type="entry name" value="ALKANE SULFONATE ABC TRANSPORTER-RELATED, MEMBRANE SUBUNIT"/>
    <property type="match status" value="1"/>
</dbReference>
<keyword evidence="2 7" id="KW-0813">Transport</keyword>
<dbReference type="Proteomes" id="UP000620075">
    <property type="component" value="Unassembled WGS sequence"/>
</dbReference>
<dbReference type="PROSITE" id="PS50928">
    <property type="entry name" value="ABC_TM1"/>
    <property type="match status" value="1"/>
</dbReference>
<dbReference type="GO" id="GO:0005886">
    <property type="term" value="C:plasma membrane"/>
    <property type="evidence" value="ECO:0007669"/>
    <property type="project" value="UniProtKB-SubCell"/>
</dbReference>
<comment type="subcellular location">
    <subcellularLocation>
        <location evidence="1 7">Cell membrane</location>
        <topology evidence="1 7">Multi-pass membrane protein</topology>
    </subcellularLocation>
</comment>
<accession>A0A934KDQ7</accession>
<feature type="transmembrane region" description="Helical" evidence="7">
    <location>
        <begin position="186"/>
        <end position="211"/>
    </location>
</feature>
<organism evidence="9 10">
    <name type="scientific">Candidatus Dormiibacter inghamiae</name>
    <dbReference type="NCBI Taxonomy" id="3127013"/>
    <lineage>
        <taxon>Bacteria</taxon>
        <taxon>Bacillati</taxon>
        <taxon>Candidatus Dormiibacterota</taxon>
        <taxon>Candidatus Dormibacteria</taxon>
        <taxon>Candidatus Dormibacterales</taxon>
        <taxon>Candidatus Dormibacteraceae</taxon>
        <taxon>Candidatus Dormiibacter</taxon>
    </lineage>
</organism>
<evidence type="ECO:0000256" key="7">
    <source>
        <dbReference type="RuleBase" id="RU363032"/>
    </source>
</evidence>
<evidence type="ECO:0000256" key="6">
    <source>
        <dbReference type="ARBA" id="ARBA00023136"/>
    </source>
</evidence>
<reference evidence="9 10" key="1">
    <citation type="submission" date="2020-10" db="EMBL/GenBank/DDBJ databases">
        <title>Ca. Dormibacterota MAGs.</title>
        <authorList>
            <person name="Montgomery K."/>
        </authorList>
    </citation>
    <scope>NUCLEOTIDE SEQUENCE [LARGE SCALE GENOMIC DNA]</scope>
    <source>
        <strain evidence="9">SC8811_S16_3</strain>
    </source>
</reference>
<feature type="transmembrane region" description="Helical" evidence="7">
    <location>
        <begin position="109"/>
        <end position="131"/>
    </location>
</feature>
<comment type="similarity">
    <text evidence="7">Belongs to the binding-protein-dependent transport system permease family.</text>
</comment>
<dbReference type="InterPro" id="IPR000515">
    <property type="entry name" value="MetI-like"/>
</dbReference>
<feature type="transmembrane region" description="Helical" evidence="7">
    <location>
        <begin position="18"/>
        <end position="36"/>
    </location>
</feature>
<name>A0A934KDQ7_9BACT</name>
<keyword evidence="3" id="KW-1003">Cell membrane</keyword>